<accession>A0ABU7JUL7</accession>
<reference evidence="1 2" key="1">
    <citation type="submission" date="2023-08" db="EMBL/GenBank/DDBJ databases">
        <authorList>
            <person name="Girao M."/>
            <person name="Carvalho M.F."/>
        </authorList>
    </citation>
    <scope>NUCLEOTIDE SEQUENCE [LARGE SCALE GENOMIC DNA]</scope>
    <source>
        <strain evidence="1 2">CC-R104</strain>
    </source>
</reference>
<dbReference type="InterPro" id="IPR023393">
    <property type="entry name" value="START-like_dom_sf"/>
</dbReference>
<comment type="caution">
    <text evidence="1">The sequence shown here is derived from an EMBL/GenBank/DDBJ whole genome shotgun (WGS) entry which is preliminary data.</text>
</comment>
<dbReference type="CDD" id="cd07812">
    <property type="entry name" value="SRPBCC"/>
    <property type="match status" value="1"/>
</dbReference>
<dbReference type="RefSeq" id="WP_330153101.1">
    <property type="nucleotide sequence ID" value="NZ_JAUZMZ010000095.1"/>
</dbReference>
<sequence length="177" mass="19544">MAPITTSIDVDRPPAQMFAYVTDPTRFTQWQKGVVGGHMNGTGTPRVGEKCRTTRRIGFAERSVTAELTHIDPPNTWGVHGVDDPIRAVVDVTVDPLDSGHRSRVTIAVDFEGHGIGKLLVPLSVRPQARKEMPCNLATLKQRLEHSQHSRTEHRISLTGCVSSLRRTLAAHTEGRR</sequence>
<protein>
    <submittedName>
        <fullName evidence="1">SRPBCC family protein</fullName>
    </submittedName>
</protein>
<evidence type="ECO:0000313" key="2">
    <source>
        <dbReference type="Proteomes" id="UP001331936"/>
    </source>
</evidence>
<name>A0ABU7JUL7_9NOCA</name>
<dbReference type="Gene3D" id="3.30.530.20">
    <property type="match status" value="1"/>
</dbReference>
<dbReference type="EMBL" id="JAUZMZ010000095">
    <property type="protein sequence ID" value="MEE2033708.1"/>
    <property type="molecule type" value="Genomic_DNA"/>
</dbReference>
<dbReference type="InterPro" id="IPR019587">
    <property type="entry name" value="Polyketide_cyclase/dehydratase"/>
</dbReference>
<proteinExistence type="predicted"/>
<evidence type="ECO:0000313" key="1">
    <source>
        <dbReference type="EMBL" id="MEE2033708.1"/>
    </source>
</evidence>
<keyword evidence="2" id="KW-1185">Reference proteome</keyword>
<dbReference type="Pfam" id="PF10604">
    <property type="entry name" value="Polyketide_cyc2"/>
    <property type="match status" value="1"/>
</dbReference>
<dbReference type="Proteomes" id="UP001331936">
    <property type="component" value="Unassembled WGS sequence"/>
</dbReference>
<organism evidence="1 2">
    <name type="scientific">Rhodococcus chondri</name>
    <dbReference type="NCBI Taxonomy" id="3065941"/>
    <lineage>
        <taxon>Bacteria</taxon>
        <taxon>Bacillati</taxon>
        <taxon>Actinomycetota</taxon>
        <taxon>Actinomycetes</taxon>
        <taxon>Mycobacteriales</taxon>
        <taxon>Nocardiaceae</taxon>
        <taxon>Rhodococcus</taxon>
    </lineage>
</organism>
<gene>
    <name evidence="1" type="ORF">Q8814_16530</name>
</gene>
<dbReference type="SUPFAM" id="SSF55961">
    <property type="entry name" value="Bet v1-like"/>
    <property type="match status" value="1"/>
</dbReference>